<evidence type="ECO:0000313" key="2">
    <source>
        <dbReference type="EMBL" id="SAM00371.1"/>
    </source>
</evidence>
<feature type="domain" description="Ndc10" evidence="1">
    <location>
        <begin position="34"/>
        <end position="154"/>
    </location>
</feature>
<dbReference type="Gene3D" id="1.10.443.20">
    <property type="entry name" value="Centromere DNA-binding protein complex CBF3 subunit, domain 2"/>
    <property type="match status" value="1"/>
</dbReference>
<dbReference type="InterPro" id="IPR031872">
    <property type="entry name" value="NDC10_II"/>
</dbReference>
<dbReference type="InParanoid" id="A0A168NE84"/>
<dbReference type="GO" id="GO:0003677">
    <property type="term" value="F:DNA binding"/>
    <property type="evidence" value="ECO:0007669"/>
    <property type="project" value="InterPro"/>
</dbReference>
<dbReference type="EMBL" id="LT553181">
    <property type="protein sequence ID" value="SAM00371.1"/>
    <property type="molecule type" value="Genomic_DNA"/>
</dbReference>
<dbReference type="OrthoDB" id="2204095at2759"/>
<dbReference type="InterPro" id="IPR038279">
    <property type="entry name" value="Ndc10_dom2_sf"/>
</dbReference>
<dbReference type="Pfam" id="PF16787">
    <property type="entry name" value="NDC10_II"/>
    <property type="match status" value="1"/>
</dbReference>
<accession>A0A168NE84</accession>
<keyword evidence="3" id="KW-1185">Reference proteome</keyword>
<protein>
    <recommendedName>
        <fullName evidence="1">Ndc10 domain-containing protein</fullName>
    </recommendedName>
</protein>
<dbReference type="AlphaFoldDB" id="A0A168NE84"/>
<name>A0A168NE84_ABSGL</name>
<reference evidence="2" key="1">
    <citation type="submission" date="2016-04" db="EMBL/GenBank/DDBJ databases">
        <authorList>
            <person name="Evans L.H."/>
            <person name="Alamgir A."/>
            <person name="Owens N."/>
            <person name="Weber N.D."/>
            <person name="Virtaneva K."/>
            <person name="Barbian K."/>
            <person name="Babar A."/>
            <person name="Rosenke K."/>
        </authorList>
    </citation>
    <scope>NUCLEOTIDE SEQUENCE [LARGE SCALE GENOMIC DNA]</scope>
    <source>
        <strain evidence="2">CBS 101.48</strain>
    </source>
</reference>
<evidence type="ECO:0000259" key="1">
    <source>
        <dbReference type="Pfam" id="PF16787"/>
    </source>
</evidence>
<dbReference type="Proteomes" id="UP000078561">
    <property type="component" value="Unassembled WGS sequence"/>
</dbReference>
<organism evidence="2">
    <name type="scientific">Absidia glauca</name>
    <name type="common">Pin mould</name>
    <dbReference type="NCBI Taxonomy" id="4829"/>
    <lineage>
        <taxon>Eukaryota</taxon>
        <taxon>Fungi</taxon>
        <taxon>Fungi incertae sedis</taxon>
        <taxon>Mucoromycota</taxon>
        <taxon>Mucoromycotina</taxon>
        <taxon>Mucoromycetes</taxon>
        <taxon>Mucorales</taxon>
        <taxon>Cunninghamellaceae</taxon>
        <taxon>Absidia</taxon>
    </lineage>
</organism>
<proteinExistence type="predicted"/>
<sequence>MKIKPPHQAQGWSYSSHWESIGKTLSSPGIRPNKGRWNNTTINGAHLTNLPRELVRSMAGFPTYGQFFYLARVALNPPISLCKKLFPAIDEWHDRLAAKELSPGDPIQPTVAKNAFVQVIMVFRKTFIQDLVLMMDFHPCYPIWQHSIFSNPAYLSFKR</sequence>
<gene>
    <name evidence="2" type="primary">ABSGL_06052.1 scaffold 7611</name>
</gene>
<evidence type="ECO:0000313" key="3">
    <source>
        <dbReference type="Proteomes" id="UP000078561"/>
    </source>
</evidence>